<organism evidence="7 8">
    <name type="scientific">candidate division WS6 bacterium OLB20</name>
    <dbReference type="NCBI Taxonomy" id="1617426"/>
    <lineage>
        <taxon>Bacteria</taxon>
        <taxon>Candidatus Dojkabacteria</taxon>
    </lineage>
</organism>
<dbReference type="Gene3D" id="3.90.25.10">
    <property type="entry name" value="UDP-galactose 4-epimerase, domain 1"/>
    <property type="match status" value="1"/>
</dbReference>
<dbReference type="STRING" id="1617426.TR69_WS6001001205"/>
<evidence type="ECO:0000256" key="5">
    <source>
        <dbReference type="SAM" id="MobiDB-lite"/>
    </source>
</evidence>
<protein>
    <recommendedName>
        <fullName evidence="6">NAD-dependent epimerase/dehydratase domain-containing protein</fullName>
    </recommendedName>
</protein>
<dbReference type="GO" id="GO:0042732">
    <property type="term" value="P:D-xylose metabolic process"/>
    <property type="evidence" value="ECO:0007669"/>
    <property type="project" value="InterPro"/>
</dbReference>
<gene>
    <name evidence="7" type="ORF">TR69_WS6001001205</name>
</gene>
<dbReference type="InterPro" id="IPR044516">
    <property type="entry name" value="UXS-like"/>
</dbReference>
<dbReference type="PANTHER" id="PTHR43078:SF6">
    <property type="entry name" value="UDP-GLUCURONIC ACID DECARBOXYLASE 1"/>
    <property type="match status" value="1"/>
</dbReference>
<dbReference type="Pfam" id="PF01370">
    <property type="entry name" value="Epimerase"/>
    <property type="match status" value="1"/>
</dbReference>
<dbReference type="EMBL" id="JYNZ01000004">
    <property type="protein sequence ID" value="KXK26210.1"/>
    <property type="molecule type" value="Genomic_DNA"/>
</dbReference>
<evidence type="ECO:0000256" key="3">
    <source>
        <dbReference type="ARBA" id="ARBA00023027"/>
    </source>
</evidence>
<evidence type="ECO:0000256" key="4">
    <source>
        <dbReference type="ARBA" id="ARBA00023239"/>
    </source>
</evidence>
<evidence type="ECO:0000313" key="8">
    <source>
        <dbReference type="Proteomes" id="UP000070457"/>
    </source>
</evidence>
<proteinExistence type="predicted"/>
<dbReference type="GO" id="GO:0070403">
    <property type="term" value="F:NAD+ binding"/>
    <property type="evidence" value="ECO:0007669"/>
    <property type="project" value="InterPro"/>
</dbReference>
<evidence type="ECO:0000313" key="7">
    <source>
        <dbReference type="EMBL" id="KXK26210.1"/>
    </source>
</evidence>
<feature type="region of interest" description="Disordered" evidence="5">
    <location>
        <begin position="322"/>
        <end position="342"/>
    </location>
</feature>
<accession>A0A136LX23</accession>
<dbReference type="PANTHER" id="PTHR43078">
    <property type="entry name" value="UDP-GLUCURONIC ACID DECARBOXYLASE-RELATED"/>
    <property type="match status" value="1"/>
</dbReference>
<keyword evidence="4" id="KW-0456">Lyase</keyword>
<evidence type="ECO:0000259" key="6">
    <source>
        <dbReference type="Pfam" id="PF01370"/>
    </source>
</evidence>
<feature type="domain" description="NAD-dependent epimerase/dehydratase" evidence="6">
    <location>
        <begin position="21"/>
        <end position="236"/>
    </location>
</feature>
<keyword evidence="3" id="KW-0520">NAD</keyword>
<dbReference type="SUPFAM" id="SSF51735">
    <property type="entry name" value="NAD(P)-binding Rossmann-fold domains"/>
    <property type="match status" value="1"/>
</dbReference>
<evidence type="ECO:0000256" key="2">
    <source>
        <dbReference type="ARBA" id="ARBA00022793"/>
    </source>
</evidence>
<comment type="cofactor">
    <cofactor evidence="1">
        <name>NAD(+)</name>
        <dbReference type="ChEBI" id="CHEBI:57540"/>
    </cofactor>
</comment>
<sequence>MPVKLHSTSKYPTSLIVRGADQLGVELARSLLEQGGYVIMVDYERSVTQELVDLLSEYKLFTLIDFTSLTTLEDDLRRLDYVFYLQHKSHDLRERISSQEFLQASNYLDSILDLTTKFEAKFLLTTSIRAHQLTMSGEDADISSGFDTPHSIYTDVEIQRYSEGLVSEYQEKVGIDSRIVRLGELLGKGMNVAANSKLVELIHEAIRGENLHLPGDGLDADYYIHYLDAAYGLLKAQFSMNTRGKTFTLANDEEVTLLTIAYKLLEIEPAAQDIVFDQQDNELPPIKLYKPAPNLNTIGWRPRVSLERSLAQSVDYLRSELDRSGDDPGLAGPDEDSEQVQPRRGGFLGMLRDFFLSPNSLGRILLNRR</sequence>
<name>A0A136LX23_9BACT</name>
<keyword evidence="2" id="KW-0210">Decarboxylase</keyword>
<reference evidence="7 8" key="1">
    <citation type="submission" date="2015-02" db="EMBL/GenBank/DDBJ databases">
        <title>Improved understanding of the partial-nitritation anammox process through 23 genomes representing the majority of the microbial community.</title>
        <authorList>
            <person name="Speth D.R."/>
            <person name="In T Zandt M."/>
            <person name="Guerrero Cruz S."/>
            <person name="Jetten M.S."/>
            <person name="Dutilh B.E."/>
        </authorList>
    </citation>
    <scope>NUCLEOTIDE SEQUENCE [LARGE SCALE GENOMIC DNA]</scope>
    <source>
        <strain evidence="7">OLB20</strain>
    </source>
</reference>
<dbReference type="Gene3D" id="3.40.50.720">
    <property type="entry name" value="NAD(P)-binding Rossmann-like Domain"/>
    <property type="match status" value="1"/>
</dbReference>
<dbReference type="InterPro" id="IPR036291">
    <property type="entry name" value="NAD(P)-bd_dom_sf"/>
</dbReference>
<dbReference type="AlphaFoldDB" id="A0A136LX23"/>
<dbReference type="InterPro" id="IPR001509">
    <property type="entry name" value="Epimerase_deHydtase"/>
</dbReference>
<comment type="caution">
    <text evidence="7">The sequence shown here is derived from an EMBL/GenBank/DDBJ whole genome shotgun (WGS) entry which is preliminary data.</text>
</comment>
<dbReference type="GO" id="GO:0048040">
    <property type="term" value="F:UDP-glucuronate decarboxylase activity"/>
    <property type="evidence" value="ECO:0007669"/>
    <property type="project" value="TreeGrafter"/>
</dbReference>
<evidence type="ECO:0000256" key="1">
    <source>
        <dbReference type="ARBA" id="ARBA00001911"/>
    </source>
</evidence>
<dbReference type="Proteomes" id="UP000070457">
    <property type="component" value="Unassembled WGS sequence"/>
</dbReference>
<dbReference type="GO" id="GO:0005737">
    <property type="term" value="C:cytoplasm"/>
    <property type="evidence" value="ECO:0007669"/>
    <property type="project" value="TreeGrafter"/>
</dbReference>